<dbReference type="Pfam" id="PF00188">
    <property type="entry name" value="CAP"/>
    <property type="match status" value="1"/>
</dbReference>
<dbReference type="PATRIC" id="fig|285983.3.peg.2889"/>
<dbReference type="RefSeq" id="WP_044396052.1">
    <property type="nucleotide sequence ID" value="NZ_JXIQ01000184.1"/>
</dbReference>
<sequence>MRQFFSLLIIGALAYFSWPYITENKDIQTKIENLKENQELASVLEKLNSGLNQLIWQVNEKKEELTQDEKILPKVSKPELATPSEVTFTIHNIRIGDKKVEVEKQLGAPKRISMNEYGTEWHAYHENFQNFTMVSYSKDGVVNALYTNQDLIAAKNGIKYGAAKETVRQTLGEPLKEIRKGLVYYQFQNDQDYDVYHIDDSYVTVFYDKHRNNTVTAIQMISEKLEQSKAGFYTKASDALRAGFEYQLFDLTNASRVVHGLGILTWDDPIKVTARKHSVDMAENSYFSHTNPAGQSPFDRMAEDDIVFSVAGENLAYGQFSSIFAHEGLMNSLGHRENILKPDFKLLGVGVAFGPKHEPYFTENFYSKRKF</sequence>
<dbReference type="AlphaFoldDB" id="A0A0D6Z8D2"/>
<protein>
    <submittedName>
        <fullName evidence="3">Serine protease</fullName>
    </submittedName>
</protein>
<keyword evidence="4" id="KW-1185">Reference proteome</keyword>
<dbReference type="EMBL" id="JXIQ01000184">
    <property type="protein sequence ID" value="KIY20833.1"/>
    <property type="molecule type" value="Genomic_DNA"/>
</dbReference>
<dbReference type="Gene3D" id="3.40.33.10">
    <property type="entry name" value="CAP"/>
    <property type="match status" value="1"/>
</dbReference>
<dbReference type="InterPro" id="IPR035940">
    <property type="entry name" value="CAP_sf"/>
</dbReference>
<dbReference type="CDD" id="cd05379">
    <property type="entry name" value="CAP_bacterial"/>
    <property type="match status" value="1"/>
</dbReference>
<evidence type="ECO:0000313" key="4">
    <source>
        <dbReference type="Proteomes" id="UP000032512"/>
    </source>
</evidence>
<comment type="caution">
    <text evidence="3">The sequence shown here is derived from an EMBL/GenBank/DDBJ whole genome shotgun (WGS) entry which is preliminary data.</text>
</comment>
<dbReference type="SUPFAM" id="SSF55797">
    <property type="entry name" value="PR-1-like"/>
    <property type="match status" value="1"/>
</dbReference>
<organism evidence="3 4">
    <name type="scientific">Mesobacillus subterraneus</name>
    <dbReference type="NCBI Taxonomy" id="285983"/>
    <lineage>
        <taxon>Bacteria</taxon>
        <taxon>Bacillati</taxon>
        <taxon>Bacillota</taxon>
        <taxon>Bacilli</taxon>
        <taxon>Bacillales</taxon>
        <taxon>Bacillaceae</taxon>
        <taxon>Mesobacillus</taxon>
    </lineage>
</organism>
<keyword evidence="3" id="KW-0378">Hydrolase</keyword>
<gene>
    <name evidence="3" type="ORF">UB32_17155</name>
</gene>
<accession>A0A0D6Z8D2</accession>
<dbReference type="Proteomes" id="UP000032512">
    <property type="component" value="Unassembled WGS sequence"/>
</dbReference>
<reference evidence="3 4" key="1">
    <citation type="submission" date="2015-01" db="EMBL/GenBank/DDBJ databases">
        <title>Draft genome sequences of the supercritical CO2 tolerant bacteria Bacillus subterraneus MITOT1 and Bacillus cereus MIT0214.</title>
        <authorList>
            <person name="Peet K.C."/>
            <person name="Thompson J.R."/>
        </authorList>
    </citation>
    <scope>NUCLEOTIDE SEQUENCE [LARGE SCALE GENOMIC DNA]</scope>
    <source>
        <strain evidence="3 4">MITOT1</strain>
    </source>
</reference>
<dbReference type="Pfam" id="PF14504">
    <property type="entry name" value="CAP_assoc_N"/>
    <property type="match status" value="1"/>
</dbReference>
<dbReference type="OrthoDB" id="9783944at2"/>
<keyword evidence="3" id="KW-0645">Protease</keyword>
<feature type="domain" description="CAP-associated" evidence="2">
    <location>
        <begin position="95"/>
        <end position="231"/>
    </location>
</feature>
<evidence type="ECO:0000259" key="1">
    <source>
        <dbReference type="Pfam" id="PF00188"/>
    </source>
</evidence>
<dbReference type="InterPro" id="IPR014044">
    <property type="entry name" value="CAP_dom"/>
</dbReference>
<dbReference type="GO" id="GO:0008233">
    <property type="term" value="F:peptidase activity"/>
    <property type="evidence" value="ECO:0007669"/>
    <property type="project" value="UniProtKB-KW"/>
</dbReference>
<name>A0A0D6Z8D2_9BACI</name>
<dbReference type="PANTHER" id="PTHR31157:SF1">
    <property type="entry name" value="SCP DOMAIN-CONTAINING PROTEIN"/>
    <property type="match status" value="1"/>
</dbReference>
<feature type="domain" description="SCP" evidence="1">
    <location>
        <begin position="250"/>
        <end position="364"/>
    </location>
</feature>
<proteinExistence type="predicted"/>
<dbReference type="InterPro" id="IPR029410">
    <property type="entry name" value="CAP_assoc"/>
</dbReference>
<dbReference type="PANTHER" id="PTHR31157">
    <property type="entry name" value="SCP DOMAIN-CONTAINING PROTEIN"/>
    <property type="match status" value="1"/>
</dbReference>
<evidence type="ECO:0000259" key="2">
    <source>
        <dbReference type="Pfam" id="PF14504"/>
    </source>
</evidence>
<dbReference type="GO" id="GO:0006508">
    <property type="term" value="P:proteolysis"/>
    <property type="evidence" value="ECO:0007669"/>
    <property type="project" value="UniProtKB-KW"/>
</dbReference>
<evidence type="ECO:0000313" key="3">
    <source>
        <dbReference type="EMBL" id="KIY20833.1"/>
    </source>
</evidence>